<evidence type="ECO:0000313" key="2">
    <source>
        <dbReference type="EMBL" id="RWA22151.1"/>
    </source>
</evidence>
<accession>A0A439DXM8</accession>
<name>A0A439DXM8_9MYCO</name>
<protein>
    <submittedName>
        <fullName evidence="2">Urease accessory protein</fullName>
    </submittedName>
</protein>
<dbReference type="InterPro" id="IPR002669">
    <property type="entry name" value="UreD"/>
</dbReference>
<comment type="caution">
    <text evidence="2">The sequence shown here is derived from an EMBL/GenBank/DDBJ whole genome shotgun (WGS) entry which is preliminary data.</text>
</comment>
<proteinExistence type="predicted"/>
<keyword evidence="1" id="KW-0143">Chaperone</keyword>
<reference evidence="2 3" key="1">
    <citation type="submission" date="2013-06" db="EMBL/GenBank/DDBJ databases">
        <title>The draft sequence of the Mycobacterium elephantis genome.</title>
        <authorList>
            <person name="Pettersson F.B."/>
            <person name="Das S."/>
            <person name="Dasgupta S."/>
            <person name="Bhattacharya A."/>
            <person name="Kirsebom L.A."/>
        </authorList>
    </citation>
    <scope>NUCLEOTIDE SEQUENCE [LARGE SCALE GENOMIC DNA]</scope>
    <source>
        <strain evidence="2 3">DSM 44368</strain>
    </source>
</reference>
<evidence type="ECO:0000256" key="1">
    <source>
        <dbReference type="ARBA" id="ARBA00023186"/>
    </source>
</evidence>
<evidence type="ECO:0000313" key="3">
    <source>
        <dbReference type="Proteomes" id="UP000287177"/>
    </source>
</evidence>
<keyword evidence="3" id="KW-1185">Reference proteome</keyword>
<dbReference type="GO" id="GO:0016151">
    <property type="term" value="F:nickel cation binding"/>
    <property type="evidence" value="ECO:0007669"/>
    <property type="project" value="InterPro"/>
</dbReference>
<dbReference type="RefSeq" id="WP_128107694.1">
    <property type="nucleotide sequence ID" value="NZ_ATDN01000006.1"/>
</dbReference>
<dbReference type="Pfam" id="PF01774">
    <property type="entry name" value="UreD"/>
    <property type="match status" value="1"/>
</dbReference>
<gene>
    <name evidence="2" type="ORF">MELE44368_14000</name>
</gene>
<dbReference type="AlphaFoldDB" id="A0A439DXM8"/>
<dbReference type="Proteomes" id="UP000287177">
    <property type="component" value="Unassembled WGS sequence"/>
</dbReference>
<organism evidence="2 3">
    <name type="scientific">Mycolicibacterium elephantis DSM 44368</name>
    <dbReference type="NCBI Taxonomy" id="1335622"/>
    <lineage>
        <taxon>Bacteria</taxon>
        <taxon>Bacillati</taxon>
        <taxon>Actinomycetota</taxon>
        <taxon>Actinomycetes</taxon>
        <taxon>Mycobacteriales</taxon>
        <taxon>Mycobacteriaceae</taxon>
        <taxon>Mycolicibacterium</taxon>
    </lineage>
</organism>
<dbReference type="EMBL" id="ATDN01000006">
    <property type="protein sequence ID" value="RWA22151.1"/>
    <property type="molecule type" value="Genomic_DNA"/>
</dbReference>
<sequence>MRSDVLIVASPDRRPRIECSGGLAARHTEADTVHLVSAAATPLGGDALHIRVVVEPGARLRVRTAAATVTLPGASTVESHAVWNLEVAGDLDVDPEPTVVAATSRHLSATRLALTASGRVRLRERVQIGRSGERQGFWSGSLRADVDGSPLVRHRVELGSGSLGDDELGAPMACVSELHYPQGTARTAGMPLTLAGGGCLSTWQGERL</sequence>